<dbReference type="GO" id="GO:0005525">
    <property type="term" value="F:GTP binding"/>
    <property type="evidence" value="ECO:0007669"/>
    <property type="project" value="InterPro"/>
</dbReference>
<dbReference type="PROSITE" id="PS51719">
    <property type="entry name" value="G_SEPTIN"/>
    <property type="match status" value="1"/>
</dbReference>
<proteinExistence type="predicted"/>
<sequence>PLVRFLETRFDTTLTEESRVRRNPRIPDHLVHVCVYFLDPSLILTCRGLTPMDGDALRRLSSRVAVVLAFGRRDVITSYQLTKLREWVTRDVKAHDIPIYDFPDDTNEDEPSELNAELRALIPLALMNGEESLEDDETGSPQRARTPVHDGPSPRAEGPPKLARTFPWGDLHVTDPADCDTSRLVEAIVSTHREELRLHTRENVYERWRTDKL</sequence>
<accession>A0A4P9WKH6</accession>
<feature type="non-terminal residue" evidence="3">
    <location>
        <position position="213"/>
    </location>
</feature>
<feature type="non-terminal residue" evidence="3">
    <location>
        <position position="1"/>
    </location>
</feature>
<gene>
    <name evidence="3" type="ORF">BDK51DRAFT_10236</name>
</gene>
<evidence type="ECO:0000259" key="2">
    <source>
        <dbReference type="PROSITE" id="PS51719"/>
    </source>
</evidence>
<name>A0A4P9WKH6_9FUNG</name>
<dbReference type="InterPro" id="IPR027417">
    <property type="entry name" value="P-loop_NTPase"/>
</dbReference>
<dbReference type="Proteomes" id="UP000269721">
    <property type="component" value="Unassembled WGS sequence"/>
</dbReference>
<organism evidence="3 4">
    <name type="scientific">Blyttiomyces helicus</name>
    <dbReference type="NCBI Taxonomy" id="388810"/>
    <lineage>
        <taxon>Eukaryota</taxon>
        <taxon>Fungi</taxon>
        <taxon>Fungi incertae sedis</taxon>
        <taxon>Chytridiomycota</taxon>
        <taxon>Chytridiomycota incertae sedis</taxon>
        <taxon>Chytridiomycetes</taxon>
        <taxon>Chytridiomycetes incertae sedis</taxon>
        <taxon>Blyttiomyces</taxon>
    </lineage>
</organism>
<dbReference type="OrthoDB" id="416553at2759"/>
<feature type="domain" description="Septin-type G" evidence="2">
    <location>
        <begin position="1"/>
        <end position="213"/>
    </location>
</feature>
<dbReference type="EMBL" id="KZ994219">
    <property type="protein sequence ID" value="RKO93499.1"/>
    <property type="molecule type" value="Genomic_DNA"/>
</dbReference>
<dbReference type="AlphaFoldDB" id="A0A4P9WKH6"/>
<protein>
    <submittedName>
        <fullName evidence="3">Septin-domain-containing protein</fullName>
    </submittedName>
</protein>
<dbReference type="PANTHER" id="PTHR18884">
    <property type="entry name" value="SEPTIN"/>
    <property type="match status" value="1"/>
</dbReference>
<reference evidence="4" key="1">
    <citation type="journal article" date="2018" name="Nat. Microbiol.">
        <title>Leveraging single-cell genomics to expand the fungal tree of life.</title>
        <authorList>
            <person name="Ahrendt S.R."/>
            <person name="Quandt C.A."/>
            <person name="Ciobanu D."/>
            <person name="Clum A."/>
            <person name="Salamov A."/>
            <person name="Andreopoulos B."/>
            <person name="Cheng J.F."/>
            <person name="Woyke T."/>
            <person name="Pelin A."/>
            <person name="Henrissat B."/>
            <person name="Reynolds N.K."/>
            <person name="Benny G.L."/>
            <person name="Smith M.E."/>
            <person name="James T.Y."/>
            <person name="Grigoriev I.V."/>
        </authorList>
    </citation>
    <scope>NUCLEOTIDE SEQUENCE [LARGE SCALE GENOMIC DNA]</scope>
</reference>
<keyword evidence="4" id="KW-1185">Reference proteome</keyword>
<feature type="region of interest" description="Disordered" evidence="1">
    <location>
        <begin position="131"/>
        <end position="163"/>
    </location>
</feature>
<evidence type="ECO:0000256" key="1">
    <source>
        <dbReference type="SAM" id="MobiDB-lite"/>
    </source>
</evidence>
<evidence type="ECO:0000313" key="3">
    <source>
        <dbReference type="EMBL" id="RKO93499.1"/>
    </source>
</evidence>
<evidence type="ECO:0000313" key="4">
    <source>
        <dbReference type="Proteomes" id="UP000269721"/>
    </source>
</evidence>
<dbReference type="Gene3D" id="3.40.50.300">
    <property type="entry name" value="P-loop containing nucleotide triphosphate hydrolases"/>
    <property type="match status" value="1"/>
</dbReference>
<dbReference type="Pfam" id="PF00735">
    <property type="entry name" value="Septin"/>
    <property type="match status" value="2"/>
</dbReference>
<dbReference type="InterPro" id="IPR030379">
    <property type="entry name" value="G_SEPTIN_dom"/>
</dbReference>